<name>A0A0X1U862_ANAPI</name>
<keyword evidence="3" id="KW-0167">Capsid protein</keyword>
<keyword evidence="5" id="KW-1185">Reference proteome</keyword>
<dbReference type="KEGG" id="cpro:CPRO_15310"/>
<dbReference type="Proteomes" id="UP000068026">
    <property type="component" value="Chromosome"/>
</dbReference>
<reference evidence="6" key="3">
    <citation type="submission" date="2016-11" db="EMBL/GenBank/DDBJ databases">
        <authorList>
            <person name="Jaros S."/>
            <person name="Januszkiewicz K."/>
            <person name="Wedrychowicz H."/>
        </authorList>
    </citation>
    <scope>NUCLEOTIDE SEQUENCE [LARGE SCALE GENOMIC DNA]</scope>
    <source>
        <strain evidence="6">DSM 1682</strain>
    </source>
</reference>
<dbReference type="RefSeq" id="WP_066049816.1">
    <property type="nucleotide sequence ID" value="NZ_CP014223.1"/>
</dbReference>
<dbReference type="OrthoDB" id="3235126at2"/>
<feature type="chain" id="PRO_5043915539" evidence="2">
    <location>
        <begin position="24"/>
        <end position="528"/>
    </location>
</feature>
<reference evidence="3 5" key="1">
    <citation type="journal article" date="2016" name="Genome Announc.">
        <title>Complete Genome Sequence of the Amino Acid-Fermenting Clostridium propionicum X2 (DSM 1682).</title>
        <authorList>
            <person name="Poehlein A."/>
            <person name="Schlien K."/>
            <person name="Chowdhury N.P."/>
            <person name="Gottschalk G."/>
            <person name="Buckel W."/>
            <person name="Daniel R."/>
        </authorList>
    </citation>
    <scope>NUCLEOTIDE SEQUENCE [LARGE SCALE GENOMIC DNA]</scope>
    <source>
        <strain evidence="3 5">X2</strain>
    </source>
</reference>
<reference evidence="5" key="2">
    <citation type="submission" date="2016-01" db="EMBL/GenBank/DDBJ databases">
        <authorList>
            <person name="Poehlein A."/>
            <person name="Schlien K."/>
            <person name="Gottschalk G."/>
            <person name="Buckel W."/>
            <person name="Daniel R."/>
        </authorList>
    </citation>
    <scope>NUCLEOTIDE SEQUENCE [LARGE SCALE GENOMIC DNA]</scope>
    <source>
        <strain evidence="5">X2</strain>
    </source>
</reference>
<evidence type="ECO:0000313" key="3">
    <source>
        <dbReference type="EMBL" id="AMJ41124.1"/>
    </source>
</evidence>
<sequence length="528" mass="58573">MKRMISTLLCFTLLLGTTGCSNAQGAESDSKEYANALFDDSYVHTIDIQIDEDSWADLLENPTEKTKYKSTVVIDGNTVENVSFATKGNSSLSQVADSESNRYSFKLNFGKFVEGQTYVGLDKLNLQNICSDATYMKDYLAYEIMKECGVASPLTSYVSLSINGEVYGLYLALEDISDSFLERTYGVDYGELYKPETEMLGNMGQHGKKNMELPQVMEKPDGMERPENAQAPAPTNGEKTDMPKGAGQRPEGGMGMGGTAKGADLVYTDDEISSYSDIFDNAETDATDEDKARLIASLKQLSTGENLEKCVDVDAVVRYFVAHNFVLNGDSYTGSMLHNYWLYEDDGILSMLPWDYNLAFGGFQMKGSNDATSIVNTAIDTPLYEQNLGKRPMWDKVMAKEENIQLYHDYFNTLIADYFESGKFENTINRVSTMIRPYVESDPTAWYTVEEFDTAVDTITKFCLLRAQSIRTQLDGSLASTTAEQKTEDMIDAGSIDISAMGSQGKGRGNDDKRNPEEGKATTDKTKK</sequence>
<feature type="compositionally biased region" description="Basic and acidic residues" evidence="1">
    <location>
        <begin position="508"/>
        <end position="528"/>
    </location>
</feature>
<evidence type="ECO:0000313" key="5">
    <source>
        <dbReference type="Proteomes" id="UP000068026"/>
    </source>
</evidence>
<reference evidence="4" key="4">
    <citation type="submission" date="2016-11" db="EMBL/GenBank/DDBJ databases">
        <authorList>
            <person name="Varghese N."/>
            <person name="Submissions S."/>
        </authorList>
    </citation>
    <scope>NUCLEOTIDE SEQUENCE</scope>
    <source>
        <strain evidence="4">DSM 1682</strain>
    </source>
</reference>
<dbReference type="Pfam" id="PF08757">
    <property type="entry name" value="CotH"/>
    <property type="match status" value="1"/>
</dbReference>
<dbReference type="EMBL" id="FQUA01000004">
    <property type="protein sequence ID" value="SHE64098.1"/>
    <property type="molecule type" value="Genomic_DNA"/>
</dbReference>
<gene>
    <name evidence="3" type="primary">cotH</name>
    <name evidence="3" type="ORF">CPRO_15310</name>
    <name evidence="4" type="ORF">SAMN02745151_01341</name>
</gene>
<feature type="region of interest" description="Disordered" evidence="1">
    <location>
        <begin position="219"/>
        <end position="260"/>
    </location>
</feature>
<feature type="compositionally biased region" description="Gly residues" evidence="1">
    <location>
        <begin position="250"/>
        <end position="260"/>
    </location>
</feature>
<organism evidence="4 6">
    <name type="scientific">Anaerotignum propionicum DSM 1682</name>
    <dbReference type="NCBI Taxonomy" id="991789"/>
    <lineage>
        <taxon>Bacteria</taxon>
        <taxon>Bacillati</taxon>
        <taxon>Bacillota</taxon>
        <taxon>Clostridia</taxon>
        <taxon>Lachnospirales</taxon>
        <taxon>Anaerotignaceae</taxon>
        <taxon>Anaerotignum</taxon>
    </lineage>
</organism>
<dbReference type="EMBL" id="CP014223">
    <property type="protein sequence ID" value="AMJ41124.1"/>
    <property type="molecule type" value="Genomic_DNA"/>
</dbReference>
<accession>A0A0X1U862</accession>
<dbReference type="Proteomes" id="UP000184204">
    <property type="component" value="Unassembled WGS sequence"/>
</dbReference>
<evidence type="ECO:0000313" key="4">
    <source>
        <dbReference type="EMBL" id="SHE64098.1"/>
    </source>
</evidence>
<keyword evidence="3" id="KW-0946">Virion</keyword>
<dbReference type="PANTHER" id="PTHR40050">
    <property type="entry name" value="INNER SPORE COAT PROTEIN H"/>
    <property type="match status" value="1"/>
</dbReference>
<proteinExistence type="predicted"/>
<protein>
    <submittedName>
        <fullName evidence="4">CotH protein</fullName>
    </submittedName>
    <submittedName>
        <fullName evidence="3">Inner spore coat protein H</fullName>
    </submittedName>
</protein>
<dbReference type="AlphaFoldDB" id="A0A0X1U862"/>
<evidence type="ECO:0000313" key="6">
    <source>
        <dbReference type="Proteomes" id="UP000184204"/>
    </source>
</evidence>
<evidence type="ECO:0000256" key="1">
    <source>
        <dbReference type="SAM" id="MobiDB-lite"/>
    </source>
</evidence>
<dbReference type="PANTHER" id="PTHR40050:SF1">
    <property type="entry name" value="INNER SPORE COAT PROTEIN H"/>
    <property type="match status" value="1"/>
</dbReference>
<feature type="region of interest" description="Disordered" evidence="1">
    <location>
        <begin position="492"/>
        <end position="528"/>
    </location>
</feature>
<feature type="signal peptide" evidence="2">
    <location>
        <begin position="1"/>
        <end position="23"/>
    </location>
</feature>
<keyword evidence="2" id="KW-0732">Signal</keyword>
<dbReference type="InterPro" id="IPR014867">
    <property type="entry name" value="Spore_coat_CotH_CotH2/3/7"/>
</dbReference>
<dbReference type="PROSITE" id="PS51257">
    <property type="entry name" value="PROKAR_LIPOPROTEIN"/>
    <property type="match status" value="1"/>
</dbReference>
<evidence type="ECO:0000256" key="2">
    <source>
        <dbReference type="SAM" id="SignalP"/>
    </source>
</evidence>